<dbReference type="PANTHER" id="PTHR24178:SF41">
    <property type="entry name" value="ANKYRIN-2 ISOFORM X1"/>
    <property type="match status" value="1"/>
</dbReference>
<dbReference type="PROSITE" id="PS50297">
    <property type="entry name" value="ANK_REP_REGION"/>
    <property type="match status" value="1"/>
</dbReference>
<dbReference type="AlphaFoldDB" id="A0A8T8WTG4"/>
<keyword evidence="2 3" id="KW-0040">ANK repeat</keyword>
<reference evidence="4 5" key="1">
    <citation type="submission" date="2018-02" db="EMBL/GenBank/DDBJ databases">
        <title>The genomes of Aspergillus section Nigri reveals drivers in fungal speciation.</title>
        <authorList>
            <consortium name="DOE Joint Genome Institute"/>
            <person name="Vesth T.C."/>
            <person name="Nybo J."/>
            <person name="Theobald S."/>
            <person name="Brandl J."/>
            <person name="Frisvad J.C."/>
            <person name="Nielsen K.F."/>
            <person name="Lyhne E.K."/>
            <person name="Kogle M.E."/>
            <person name="Kuo A."/>
            <person name="Riley R."/>
            <person name="Clum A."/>
            <person name="Nolan M."/>
            <person name="Lipzen A."/>
            <person name="Salamov A."/>
            <person name="Henrissat B."/>
            <person name="Wiebenga A."/>
            <person name="De vries R.P."/>
            <person name="Grigoriev I.V."/>
            <person name="Mortensen U.H."/>
            <person name="Andersen M.R."/>
            <person name="Baker S.E."/>
        </authorList>
    </citation>
    <scope>NUCLEOTIDE SEQUENCE [LARGE SCALE GENOMIC DNA]</scope>
    <source>
        <strain evidence="4 5">CBS 114.51</strain>
    </source>
</reference>
<dbReference type="RefSeq" id="XP_025524844.1">
    <property type="nucleotide sequence ID" value="XM_025673845.1"/>
</dbReference>
<keyword evidence="5" id="KW-1185">Reference proteome</keyword>
<gene>
    <name evidence="4" type="ORF">BO86DRAFT_402294</name>
</gene>
<dbReference type="PANTHER" id="PTHR24178">
    <property type="entry name" value="MOLTING PROTEIN MLT-4"/>
    <property type="match status" value="1"/>
</dbReference>
<dbReference type="Gene3D" id="1.25.40.20">
    <property type="entry name" value="Ankyrin repeat-containing domain"/>
    <property type="match status" value="2"/>
</dbReference>
<dbReference type="SUPFAM" id="SSF48403">
    <property type="entry name" value="Ankyrin repeat"/>
    <property type="match status" value="1"/>
</dbReference>
<dbReference type="EMBL" id="KZ824820">
    <property type="protein sequence ID" value="RAH78950.1"/>
    <property type="molecule type" value="Genomic_DNA"/>
</dbReference>
<protein>
    <submittedName>
        <fullName evidence="4">Ankyrin</fullName>
    </submittedName>
</protein>
<feature type="repeat" description="ANK" evidence="3">
    <location>
        <begin position="173"/>
        <end position="205"/>
    </location>
</feature>
<sequence>MAPGDAFLDAFHDACFEGNLPQTQAALASGRLNPPDLDEALNLASGEAHADIVSALFAAGARITPDSASFLTGKSGHQHPTIVRFLKDPACVRELLSRGADPNRCGPRGVTPLAGALEYVSEDDTSLFELLLEYGAKLEASLFVEAMRPRGEGVFKTRFLLGKGLDPNITSAEWGTPLHRAVYLAKGRVVELLLEAGADPTARVECRQFGDRSPVGVAEARGQRDPALQVPLQNIIELLRSHPR</sequence>
<evidence type="ECO:0000313" key="4">
    <source>
        <dbReference type="EMBL" id="RAH78950.1"/>
    </source>
</evidence>
<evidence type="ECO:0000256" key="3">
    <source>
        <dbReference type="PROSITE-ProRule" id="PRU00023"/>
    </source>
</evidence>
<dbReference type="InterPro" id="IPR036770">
    <property type="entry name" value="Ankyrin_rpt-contain_sf"/>
</dbReference>
<organism evidence="4 5">
    <name type="scientific">Aspergillus japonicus CBS 114.51</name>
    <dbReference type="NCBI Taxonomy" id="1448312"/>
    <lineage>
        <taxon>Eukaryota</taxon>
        <taxon>Fungi</taxon>
        <taxon>Dikarya</taxon>
        <taxon>Ascomycota</taxon>
        <taxon>Pezizomycotina</taxon>
        <taxon>Eurotiomycetes</taxon>
        <taxon>Eurotiomycetidae</taxon>
        <taxon>Eurotiales</taxon>
        <taxon>Aspergillaceae</taxon>
        <taxon>Aspergillus</taxon>
        <taxon>Aspergillus subgen. Circumdati</taxon>
    </lineage>
</organism>
<dbReference type="SMART" id="SM00248">
    <property type="entry name" value="ANK"/>
    <property type="match status" value="3"/>
</dbReference>
<evidence type="ECO:0000256" key="1">
    <source>
        <dbReference type="ARBA" id="ARBA00022737"/>
    </source>
</evidence>
<dbReference type="Pfam" id="PF00023">
    <property type="entry name" value="Ank"/>
    <property type="match status" value="1"/>
</dbReference>
<dbReference type="GeneID" id="37177537"/>
<dbReference type="OrthoDB" id="341259at2759"/>
<dbReference type="Proteomes" id="UP000249497">
    <property type="component" value="Unassembled WGS sequence"/>
</dbReference>
<dbReference type="PROSITE" id="PS50088">
    <property type="entry name" value="ANK_REPEAT"/>
    <property type="match status" value="1"/>
</dbReference>
<dbReference type="InterPro" id="IPR002110">
    <property type="entry name" value="Ankyrin_rpt"/>
</dbReference>
<evidence type="ECO:0000256" key="2">
    <source>
        <dbReference type="ARBA" id="ARBA00023043"/>
    </source>
</evidence>
<proteinExistence type="predicted"/>
<name>A0A8T8WTG4_ASPJA</name>
<keyword evidence="1" id="KW-0677">Repeat</keyword>
<evidence type="ECO:0000313" key="5">
    <source>
        <dbReference type="Proteomes" id="UP000249497"/>
    </source>
</evidence>
<accession>A0A8T8WTG4</accession>